<sequence length="169" mass="19766">MKIDKKKLLLQKEALAKVELINEKFDEILRNKNVISNDKLMSTILLKSTKSFKSKEVTKLLNLIKQATTNKFDLIFDELIISYKLDQSLNNLFLVPYISNEISTNFESINLKSNNSNDKDNLIQIFNKEIKELLEQDYYVEILDNIIIKKDLSNNIVEIFYNSKNIVGW</sequence>
<evidence type="ECO:0000313" key="1">
    <source>
        <dbReference type="EMBL" id="WVN21621.1"/>
    </source>
</evidence>
<keyword evidence="2" id="KW-1185">Reference proteome</keyword>
<organism evidence="1 2">
    <name type="scientific">Metamycoplasma gateae</name>
    <dbReference type="NCBI Taxonomy" id="35769"/>
    <lineage>
        <taxon>Bacteria</taxon>
        <taxon>Bacillati</taxon>
        <taxon>Mycoplasmatota</taxon>
        <taxon>Mycoplasmoidales</taxon>
        <taxon>Metamycoplasmataceae</taxon>
        <taxon>Metamycoplasma</taxon>
    </lineage>
</organism>
<proteinExistence type="predicted"/>
<dbReference type="Pfam" id="PF10896">
    <property type="entry name" value="DUF2714"/>
    <property type="match status" value="1"/>
</dbReference>
<name>A0ABZ2ANA2_9BACT</name>
<protein>
    <submittedName>
        <fullName evidence="1">DUF2714 domain-containing protein</fullName>
    </submittedName>
</protein>
<gene>
    <name evidence="1" type="ORF">V2E26_01345</name>
</gene>
<dbReference type="RefSeq" id="WP_330463652.1">
    <property type="nucleotide sequence ID" value="NZ_CP143578.1"/>
</dbReference>
<evidence type="ECO:0000313" key="2">
    <source>
        <dbReference type="Proteomes" id="UP001431935"/>
    </source>
</evidence>
<dbReference type="EMBL" id="CP143578">
    <property type="protein sequence ID" value="WVN21621.1"/>
    <property type="molecule type" value="Genomic_DNA"/>
</dbReference>
<accession>A0ABZ2ANA2</accession>
<dbReference type="Proteomes" id="UP001431935">
    <property type="component" value="Chromosome"/>
</dbReference>
<reference evidence="1" key="1">
    <citation type="submission" date="2024-01" db="EMBL/GenBank/DDBJ databases">
        <title>Complete genome sequence of Mycoplasma gateae strain 3700.</title>
        <authorList>
            <person name="Spergser J."/>
        </authorList>
    </citation>
    <scope>NUCLEOTIDE SEQUENCE [LARGE SCALE GENOMIC DNA]</scope>
    <source>
        <strain evidence="1">3700</strain>
    </source>
</reference>
<dbReference type="InterPro" id="IPR021222">
    <property type="entry name" value="DUF2714"/>
</dbReference>